<dbReference type="AlphaFoldDB" id="A0ABD2QQ40"/>
<keyword evidence="2" id="KW-1185">Reference proteome</keyword>
<organism evidence="1 2">
    <name type="scientific">Cichlidogyrus casuarinus</name>
    <dbReference type="NCBI Taxonomy" id="1844966"/>
    <lineage>
        <taxon>Eukaryota</taxon>
        <taxon>Metazoa</taxon>
        <taxon>Spiralia</taxon>
        <taxon>Lophotrochozoa</taxon>
        <taxon>Platyhelminthes</taxon>
        <taxon>Monogenea</taxon>
        <taxon>Monopisthocotylea</taxon>
        <taxon>Dactylogyridea</taxon>
        <taxon>Ancyrocephalidae</taxon>
        <taxon>Cichlidogyrus</taxon>
    </lineage>
</organism>
<gene>
    <name evidence="1" type="ORF">Ciccas_000691</name>
</gene>
<sequence>MPLKNFNVHKDVYNGPSTIDNRPPKSTALNPKGDFISITLEYLSINLAFESGQKFSLPKTKSTKESDAMFF</sequence>
<dbReference type="EMBL" id="JBJKFK010000040">
    <property type="protein sequence ID" value="KAL3320616.1"/>
    <property type="molecule type" value="Genomic_DNA"/>
</dbReference>
<proteinExistence type="predicted"/>
<protein>
    <submittedName>
        <fullName evidence="1">Uncharacterized protein</fullName>
    </submittedName>
</protein>
<dbReference type="Proteomes" id="UP001626550">
    <property type="component" value="Unassembled WGS sequence"/>
</dbReference>
<accession>A0ABD2QQ40</accession>
<comment type="caution">
    <text evidence="1">The sequence shown here is derived from an EMBL/GenBank/DDBJ whole genome shotgun (WGS) entry which is preliminary data.</text>
</comment>
<name>A0ABD2QQ40_9PLAT</name>
<reference evidence="1 2" key="1">
    <citation type="submission" date="2024-11" db="EMBL/GenBank/DDBJ databases">
        <title>Adaptive evolution of stress response genes in parasites aligns with host niche diversity.</title>
        <authorList>
            <person name="Hahn C."/>
            <person name="Resl P."/>
        </authorList>
    </citation>
    <scope>NUCLEOTIDE SEQUENCE [LARGE SCALE GENOMIC DNA]</scope>
    <source>
        <strain evidence="1">EGGRZ-B1_66</strain>
        <tissue evidence="1">Body</tissue>
    </source>
</reference>
<evidence type="ECO:0000313" key="2">
    <source>
        <dbReference type="Proteomes" id="UP001626550"/>
    </source>
</evidence>
<evidence type="ECO:0000313" key="1">
    <source>
        <dbReference type="EMBL" id="KAL3320616.1"/>
    </source>
</evidence>